<proteinExistence type="predicted"/>
<feature type="region of interest" description="Disordered" evidence="1">
    <location>
        <begin position="40"/>
        <end position="228"/>
    </location>
</feature>
<accession>A0A2S8GEW6</accession>
<dbReference type="OrthoDB" id="277548at2"/>
<feature type="compositionally biased region" description="Polar residues" evidence="1">
    <location>
        <begin position="207"/>
        <end position="217"/>
    </location>
</feature>
<evidence type="ECO:0000256" key="2">
    <source>
        <dbReference type="SAM" id="SignalP"/>
    </source>
</evidence>
<keyword evidence="2" id="KW-0732">Signal</keyword>
<comment type="caution">
    <text evidence="3">The sequence shown here is derived from an EMBL/GenBank/DDBJ whole genome shotgun (WGS) entry which is preliminary data.</text>
</comment>
<gene>
    <name evidence="3" type="ORF">C5Y93_25095</name>
</gene>
<evidence type="ECO:0000256" key="1">
    <source>
        <dbReference type="SAM" id="MobiDB-lite"/>
    </source>
</evidence>
<reference evidence="3 4" key="1">
    <citation type="submission" date="2018-02" db="EMBL/GenBank/DDBJ databases">
        <title>Comparative genomes isolates from brazilian mangrove.</title>
        <authorList>
            <person name="Araujo J.E."/>
            <person name="Taketani R.G."/>
            <person name="Silva M.C.P."/>
            <person name="Loureco M.V."/>
            <person name="Andreote F.D."/>
        </authorList>
    </citation>
    <scope>NUCLEOTIDE SEQUENCE [LARGE SCALE GENOMIC DNA]</scope>
    <source>
        <strain evidence="3 4">Nap-Phe MGV</strain>
    </source>
</reference>
<sequence length="285" mass="32145">MRILAILTTCVLLAAASPAIADNAADQDSLDQELLEGLGDDLFDGLDMPDLSTPDEKQPPAGETDPTAPAKEGGAKPAVEPDGEDIGEGPENPLVEIGRQMQTVQDRIGQGQAEDDTLSMQRSIIQQLDDLIEKAKQQQQQQQQQNQNQNQQQQQQQQQQKNQQQQQQQNQQQQNQQQQSQSQQQQQQQPQNGGAEPQPQEGDAEQMGQQENEQASESSDEVRDRDYELLPLEARGALIKEVWGQLPERVRQQLQNASVEKFLPKYERLTEDYFRRLAEEEQEGR</sequence>
<feature type="compositionally biased region" description="Low complexity" evidence="1">
    <location>
        <begin position="137"/>
        <end position="192"/>
    </location>
</feature>
<dbReference type="AlphaFoldDB" id="A0A2S8GEW6"/>
<evidence type="ECO:0000313" key="4">
    <source>
        <dbReference type="Proteomes" id="UP000237819"/>
    </source>
</evidence>
<organism evidence="3 4">
    <name type="scientific">Blastopirellula marina</name>
    <dbReference type="NCBI Taxonomy" id="124"/>
    <lineage>
        <taxon>Bacteria</taxon>
        <taxon>Pseudomonadati</taxon>
        <taxon>Planctomycetota</taxon>
        <taxon>Planctomycetia</taxon>
        <taxon>Pirellulales</taxon>
        <taxon>Pirellulaceae</taxon>
        <taxon>Blastopirellula</taxon>
    </lineage>
</organism>
<evidence type="ECO:0000313" key="3">
    <source>
        <dbReference type="EMBL" id="PQO42996.1"/>
    </source>
</evidence>
<dbReference type="SUPFAM" id="SSF81995">
    <property type="entry name" value="beta-sandwich domain of Sec23/24"/>
    <property type="match status" value="1"/>
</dbReference>
<name>A0A2S8GEW6_9BACT</name>
<dbReference type="RefSeq" id="WP_105338209.1">
    <property type="nucleotide sequence ID" value="NZ_PUHZ01000024.1"/>
</dbReference>
<protein>
    <submittedName>
        <fullName evidence="3">Uncharacterized protein</fullName>
    </submittedName>
</protein>
<feature type="chain" id="PRO_5015460731" evidence="2">
    <location>
        <begin position="22"/>
        <end position="285"/>
    </location>
</feature>
<dbReference type="EMBL" id="PUHZ01000024">
    <property type="protein sequence ID" value="PQO42996.1"/>
    <property type="molecule type" value="Genomic_DNA"/>
</dbReference>
<feature type="signal peptide" evidence="2">
    <location>
        <begin position="1"/>
        <end position="21"/>
    </location>
</feature>
<dbReference type="Proteomes" id="UP000237819">
    <property type="component" value="Unassembled WGS sequence"/>
</dbReference>